<evidence type="ECO:0000256" key="1">
    <source>
        <dbReference type="SAM" id="MobiDB-lite"/>
    </source>
</evidence>
<name>A0A518G544_9BACT</name>
<gene>
    <name evidence="2" type="ORF">Q31a_20220</name>
</gene>
<accession>A0A518G544</accession>
<organism evidence="2 3">
    <name type="scientific">Aureliella helgolandensis</name>
    <dbReference type="NCBI Taxonomy" id="2527968"/>
    <lineage>
        <taxon>Bacteria</taxon>
        <taxon>Pseudomonadati</taxon>
        <taxon>Planctomycetota</taxon>
        <taxon>Planctomycetia</taxon>
        <taxon>Pirellulales</taxon>
        <taxon>Pirellulaceae</taxon>
        <taxon>Aureliella</taxon>
    </lineage>
</organism>
<feature type="compositionally biased region" description="Low complexity" evidence="1">
    <location>
        <begin position="156"/>
        <end position="174"/>
    </location>
</feature>
<proteinExistence type="predicted"/>
<dbReference type="EMBL" id="CP036298">
    <property type="protein sequence ID" value="QDV23717.1"/>
    <property type="molecule type" value="Genomic_DNA"/>
</dbReference>
<keyword evidence="3" id="KW-1185">Reference proteome</keyword>
<feature type="compositionally biased region" description="Pro residues" evidence="1">
    <location>
        <begin position="145"/>
        <end position="154"/>
    </location>
</feature>
<feature type="region of interest" description="Disordered" evidence="1">
    <location>
        <begin position="118"/>
        <end position="187"/>
    </location>
</feature>
<dbReference type="Proteomes" id="UP000318017">
    <property type="component" value="Chromosome"/>
</dbReference>
<evidence type="ECO:0000313" key="3">
    <source>
        <dbReference type="Proteomes" id="UP000318017"/>
    </source>
</evidence>
<evidence type="ECO:0000313" key="2">
    <source>
        <dbReference type="EMBL" id="QDV23717.1"/>
    </source>
</evidence>
<sequence length="523" mass="56072">MLRRARSSLKTFVFVAAGIYPAFSMGENPAFESAISSSSTTVKSLPAPPESNFTPLVPHGLAPTPATAPIISDLPLSDLSRAANRLKQVDYTQAADPQHESKPIEGVVHWQPQPTFAVAESPPATSLTTSSGPTHSAGMSSQPPATAPPLPRPEAPAEATSAPTSAPAPTSTESQHLPSINVPANAVPTETPHLVSQNSALLPIPAYEAEQSNTSCQACGNSGCLACGRSTAETQFGRFIEGVYAGVCCPDPCYQPRWTMLANASLFTDPVRPQSRQQFRWSYYDDFRHPDRSEYLWARSGVRGPAPEASVDYHELSMYIETGSEKFSFFVNTPYRSLYLDSGGHYAGFADLTTGTKTLLFDTALTQVALQFATHIPSANPRKGLGNAHVSLEPSLLFGVQLSSISYLQLQFSEWIPIAGDRDYSGAMLQYSTSYNRTLLGSVNGTSLTGTLEYTGTFFQDGAYTDSTSGHAISASNQHAAQLGGGLRLNICNKLNIGFGSLFDISGQSWPGSSVRTEIQFRH</sequence>
<reference evidence="2 3" key="1">
    <citation type="submission" date="2019-02" db="EMBL/GenBank/DDBJ databases">
        <title>Deep-cultivation of Planctomycetes and their phenomic and genomic characterization uncovers novel biology.</title>
        <authorList>
            <person name="Wiegand S."/>
            <person name="Jogler M."/>
            <person name="Boedeker C."/>
            <person name="Pinto D."/>
            <person name="Vollmers J."/>
            <person name="Rivas-Marin E."/>
            <person name="Kohn T."/>
            <person name="Peeters S.H."/>
            <person name="Heuer A."/>
            <person name="Rast P."/>
            <person name="Oberbeckmann S."/>
            <person name="Bunk B."/>
            <person name="Jeske O."/>
            <person name="Meyerdierks A."/>
            <person name="Storesund J.E."/>
            <person name="Kallscheuer N."/>
            <person name="Luecker S."/>
            <person name="Lage O.M."/>
            <person name="Pohl T."/>
            <person name="Merkel B.J."/>
            <person name="Hornburger P."/>
            <person name="Mueller R.-W."/>
            <person name="Bruemmer F."/>
            <person name="Labrenz M."/>
            <person name="Spormann A.M."/>
            <person name="Op den Camp H."/>
            <person name="Overmann J."/>
            <person name="Amann R."/>
            <person name="Jetten M.S.M."/>
            <person name="Mascher T."/>
            <person name="Medema M.H."/>
            <person name="Devos D.P."/>
            <person name="Kaster A.-K."/>
            <person name="Ovreas L."/>
            <person name="Rohde M."/>
            <person name="Galperin M.Y."/>
            <person name="Jogler C."/>
        </authorList>
    </citation>
    <scope>NUCLEOTIDE SEQUENCE [LARGE SCALE GENOMIC DNA]</scope>
    <source>
        <strain evidence="2 3">Q31a</strain>
    </source>
</reference>
<dbReference type="KEGG" id="ahel:Q31a_20220"/>
<feature type="compositionally biased region" description="Polar residues" evidence="1">
    <location>
        <begin position="123"/>
        <end position="142"/>
    </location>
</feature>
<protein>
    <submittedName>
        <fullName evidence="2">Uncharacterized protein</fullName>
    </submittedName>
</protein>
<dbReference type="AlphaFoldDB" id="A0A518G544"/>